<evidence type="ECO:0000313" key="1">
    <source>
        <dbReference type="EMBL" id="SMF39785.1"/>
    </source>
</evidence>
<accession>A0A1X7ET90</accession>
<evidence type="ECO:0000313" key="2">
    <source>
        <dbReference type="Proteomes" id="UP000192906"/>
    </source>
</evidence>
<dbReference type="EMBL" id="FWZU01000006">
    <property type="protein sequence ID" value="SMF39785.1"/>
    <property type="molecule type" value="Genomic_DNA"/>
</dbReference>
<protein>
    <submittedName>
        <fullName evidence="1">Uncharacterized protein</fullName>
    </submittedName>
</protein>
<dbReference type="STRING" id="1519643.SAMN06295933_3361"/>
<organism evidence="1 2">
    <name type="scientific">Desulfovibrio gilichinskyi</name>
    <dbReference type="NCBI Taxonomy" id="1519643"/>
    <lineage>
        <taxon>Bacteria</taxon>
        <taxon>Pseudomonadati</taxon>
        <taxon>Thermodesulfobacteriota</taxon>
        <taxon>Desulfovibrionia</taxon>
        <taxon>Desulfovibrionales</taxon>
        <taxon>Desulfovibrionaceae</taxon>
        <taxon>Desulfovibrio</taxon>
    </lineage>
</organism>
<reference evidence="2" key="1">
    <citation type="submission" date="2017-04" db="EMBL/GenBank/DDBJ databases">
        <authorList>
            <person name="Varghese N."/>
            <person name="Submissions S."/>
        </authorList>
    </citation>
    <scope>NUCLEOTIDE SEQUENCE [LARGE SCALE GENOMIC DNA]</scope>
    <source>
        <strain evidence="2">K3S</strain>
    </source>
</reference>
<name>A0A1X7ET90_9BACT</name>
<keyword evidence="2" id="KW-1185">Reference proteome</keyword>
<sequence>MKVRFYFLCVKKKDRQILLMTSIDKHYLREKGVIINDKTVNTLSCGEVKKKVYILKRHKKRVGHY</sequence>
<gene>
    <name evidence="1" type="ORF">SAMN06295933_3361</name>
</gene>
<dbReference type="Proteomes" id="UP000192906">
    <property type="component" value="Unassembled WGS sequence"/>
</dbReference>
<proteinExistence type="predicted"/>
<dbReference type="AlphaFoldDB" id="A0A1X7ET90"/>